<organism evidence="2">
    <name type="scientific">Salmonella enterica</name>
    <name type="common">Salmonella choleraesuis</name>
    <dbReference type="NCBI Taxonomy" id="28901"/>
    <lineage>
        <taxon>Bacteria</taxon>
        <taxon>Pseudomonadati</taxon>
        <taxon>Pseudomonadota</taxon>
        <taxon>Gammaproteobacteria</taxon>
        <taxon>Enterobacterales</taxon>
        <taxon>Enterobacteriaceae</taxon>
        <taxon>Salmonella</taxon>
    </lineage>
</organism>
<proteinExistence type="predicted"/>
<keyword evidence="1" id="KW-1133">Transmembrane helix</keyword>
<feature type="transmembrane region" description="Helical" evidence="1">
    <location>
        <begin position="116"/>
        <end position="134"/>
    </location>
</feature>
<feature type="transmembrane region" description="Helical" evidence="1">
    <location>
        <begin position="140"/>
        <end position="158"/>
    </location>
</feature>
<accession>A0A5T8GWM4</accession>
<sequence>MKRSELERDAAYILDELKHRDYEIPTNGQILKIIFSQLGIVYAIQILFISVDMFINVGAGGYHYFDTIILAFGSNAFFSLAFIMSCYNFVCMRIVLGNEIRNQSVLIRLIEKKIRFYSVFLLFVNIMVGLILLWTGERFVSGLGFSWFVTFIISALFLQGSLSRYMTPAVVSSLSKVKELLSATPK</sequence>
<comment type="caution">
    <text evidence="2">The sequence shown here is derived from an EMBL/GenBank/DDBJ whole genome shotgun (WGS) entry which is preliminary data.</text>
</comment>
<keyword evidence="1" id="KW-0812">Transmembrane</keyword>
<feature type="transmembrane region" description="Helical" evidence="1">
    <location>
        <begin position="40"/>
        <end position="65"/>
    </location>
</feature>
<feature type="transmembrane region" description="Helical" evidence="1">
    <location>
        <begin position="77"/>
        <end position="96"/>
    </location>
</feature>
<dbReference type="EMBL" id="AAGGBR010000041">
    <property type="protein sequence ID" value="EBN5353821.1"/>
    <property type="molecule type" value="Genomic_DNA"/>
</dbReference>
<dbReference type="AlphaFoldDB" id="A0A5T8GWM4"/>
<name>A0A5T8GWM4_SALER</name>
<evidence type="ECO:0000256" key="1">
    <source>
        <dbReference type="SAM" id="Phobius"/>
    </source>
</evidence>
<keyword evidence="1" id="KW-0472">Membrane</keyword>
<evidence type="ECO:0000313" key="2">
    <source>
        <dbReference type="EMBL" id="EBN5353821.1"/>
    </source>
</evidence>
<reference evidence="2" key="1">
    <citation type="submission" date="2018-07" db="EMBL/GenBank/DDBJ databases">
        <authorList>
            <consortium name="PulseNet: The National Subtyping Network for Foodborne Disease Surveillance"/>
            <person name="Tarr C.L."/>
            <person name="Trees E."/>
            <person name="Katz L.S."/>
            <person name="Carleton-Romer H.A."/>
            <person name="Stroika S."/>
            <person name="Kucerova Z."/>
            <person name="Roache K.F."/>
            <person name="Sabol A.L."/>
            <person name="Besser J."/>
            <person name="Gerner-Smidt P."/>
        </authorList>
    </citation>
    <scope>NUCLEOTIDE SEQUENCE</scope>
    <source>
        <strain evidence="2">PNUSAS044750</strain>
    </source>
</reference>
<gene>
    <name evidence="2" type="ORF">DVE28_22085</name>
</gene>
<protein>
    <submittedName>
        <fullName evidence="2">Protein traS</fullName>
    </submittedName>
</protein>